<dbReference type="EC" id="3.1.3.27" evidence="1"/>
<dbReference type="InterPro" id="IPR026037">
    <property type="entry name" value="PgpA"/>
</dbReference>
<keyword evidence="1" id="KW-0595">Phospholipid degradation</keyword>
<evidence type="ECO:0000256" key="1">
    <source>
        <dbReference type="PIRNR" id="PIRNR006162"/>
    </source>
</evidence>
<dbReference type="InterPro" id="IPR007686">
    <property type="entry name" value="YutG/PgpA"/>
</dbReference>
<keyword evidence="1" id="KW-1208">Phospholipid metabolism</keyword>
<keyword evidence="1" id="KW-1003">Cell membrane</keyword>
<reference evidence="4 5" key="1">
    <citation type="submission" date="2020-09" db="EMBL/GenBank/DDBJ databases">
        <title>Methylomonas albis sp. nov. and Methylomonas fluvii sp. nov.: Two cold-adapted methanotrophs from the River Elbe and an amended description of Methylovulum psychrotolerans strain Eb1.</title>
        <authorList>
            <person name="Bussmann I.K."/>
            <person name="Klings K.-W."/>
            <person name="Warnstedt J."/>
            <person name="Hoppert M."/>
            <person name="Saborowski A."/>
            <person name="Horn F."/>
            <person name="Liebner S."/>
        </authorList>
    </citation>
    <scope>NUCLEOTIDE SEQUENCE [LARGE SCALE GENOMIC DNA]</scope>
    <source>
        <strain evidence="4 5">EbB</strain>
    </source>
</reference>
<keyword evidence="5" id="KW-1185">Reference proteome</keyword>
<keyword evidence="1 2" id="KW-0812">Transmembrane</keyword>
<feature type="transmembrane region" description="Helical" evidence="2">
    <location>
        <begin position="102"/>
        <end position="125"/>
    </location>
</feature>
<keyword evidence="1" id="KW-0479">Metal-binding</keyword>
<dbReference type="Proteomes" id="UP000641152">
    <property type="component" value="Unassembled WGS sequence"/>
</dbReference>
<keyword evidence="1" id="KW-0378">Hydrolase</keyword>
<dbReference type="SUPFAM" id="SSF101307">
    <property type="entry name" value="YutG-like"/>
    <property type="match status" value="1"/>
</dbReference>
<keyword evidence="1" id="KW-0443">Lipid metabolism</keyword>
<feature type="transmembrane region" description="Helical" evidence="2">
    <location>
        <begin position="146"/>
        <end position="165"/>
    </location>
</feature>
<dbReference type="Pfam" id="PF04608">
    <property type="entry name" value="PgpA"/>
    <property type="match status" value="1"/>
</dbReference>
<protein>
    <recommendedName>
        <fullName evidence="1">Phosphatidylglycerophosphatase A</fullName>
        <ecNumber evidence="1">3.1.3.27</ecNumber>
    </recommendedName>
    <alternativeName>
        <fullName evidence="1">Phosphatidylglycerolphosphate phosphatase A</fullName>
    </alternativeName>
</protein>
<dbReference type="PANTHER" id="PTHR36305">
    <property type="entry name" value="PHOSPHATIDYLGLYCEROPHOSPHATASE A"/>
    <property type="match status" value="1"/>
</dbReference>
<keyword evidence="1 2" id="KW-0472">Membrane</keyword>
<dbReference type="PIRSF" id="PIRSF006162">
    <property type="entry name" value="PgpA"/>
    <property type="match status" value="1"/>
</dbReference>
<evidence type="ECO:0000259" key="3">
    <source>
        <dbReference type="Pfam" id="PF04608"/>
    </source>
</evidence>
<sequence length="170" mass="18901">MSIFLREHYGNARLTALQIVKDPTLFLAFGFGSGLAKKMPGTMGTLAAIPLYLALLQANEWIYLSVTLISVCIGIWICGQAAKKLEVHDFGGIVWDEVAGFLITMIGVTYSWQSLVAGFVLFRFFDIVKPWPIKWLDKHVHGGFGIMLDDVVAGVFAGLIMHFWFDFPAN</sequence>
<comment type="caution">
    <text evidence="4">The sequence shown here is derived from an EMBL/GenBank/DDBJ whole genome shotgun (WGS) entry which is preliminary data.</text>
</comment>
<comment type="cofactor">
    <cofactor evidence="1">
        <name>Mg(2+)</name>
        <dbReference type="ChEBI" id="CHEBI:18420"/>
    </cofactor>
</comment>
<organism evidence="4 5">
    <name type="scientific">Methylomonas fluvii</name>
    <dbReference type="NCBI Taxonomy" id="1854564"/>
    <lineage>
        <taxon>Bacteria</taxon>
        <taxon>Pseudomonadati</taxon>
        <taxon>Pseudomonadota</taxon>
        <taxon>Gammaproteobacteria</taxon>
        <taxon>Methylococcales</taxon>
        <taxon>Methylococcaceae</taxon>
        <taxon>Methylomonas</taxon>
    </lineage>
</organism>
<name>A0ABR9DJM4_9GAMM</name>
<keyword evidence="2" id="KW-1133">Transmembrane helix</keyword>
<keyword evidence="1" id="KW-0460">Magnesium</keyword>
<dbReference type="RefSeq" id="WP_192395991.1">
    <property type="nucleotide sequence ID" value="NZ_CAJHIU010000003.1"/>
</dbReference>
<proteinExistence type="predicted"/>
<comment type="subcellular location">
    <subcellularLocation>
        <location evidence="1">Cell inner membrane</location>
        <topology evidence="1">Multi-pass membrane protein</topology>
    </subcellularLocation>
</comment>
<evidence type="ECO:0000313" key="4">
    <source>
        <dbReference type="EMBL" id="MBD9363297.1"/>
    </source>
</evidence>
<accession>A0ABR9DJM4</accession>
<comment type="function">
    <text evidence="1">Lipid phosphatase which dephosphorylates phosphatidylglycerophosphate (PGP) to phosphatidylglycerol (PG).</text>
</comment>
<comment type="catalytic activity">
    <reaction evidence="1">
        <text>a 1,2-diacyl-sn-glycero-3-phospho-(1'-sn-glycero-3'-phosphate) + H2O = a 1,2-diacyl-sn-glycero-3-phospho-(1'-sn-glycerol) + phosphate</text>
        <dbReference type="Rhea" id="RHEA:33751"/>
        <dbReference type="ChEBI" id="CHEBI:15377"/>
        <dbReference type="ChEBI" id="CHEBI:43474"/>
        <dbReference type="ChEBI" id="CHEBI:60110"/>
        <dbReference type="ChEBI" id="CHEBI:64716"/>
        <dbReference type="EC" id="3.1.3.27"/>
    </reaction>
</comment>
<evidence type="ECO:0000313" key="5">
    <source>
        <dbReference type="Proteomes" id="UP000641152"/>
    </source>
</evidence>
<dbReference type="PANTHER" id="PTHR36305:SF1">
    <property type="entry name" value="PHOSPHATIDYLGLYCEROPHOSPHATASE A"/>
    <property type="match status" value="1"/>
</dbReference>
<dbReference type="EMBL" id="JACXST010000003">
    <property type="protein sequence ID" value="MBD9363297.1"/>
    <property type="molecule type" value="Genomic_DNA"/>
</dbReference>
<comment type="pathway">
    <text evidence="1">Phospholipid metabolism; phosphatidylglycerol biosynthesis; phosphatidylglycerol from CDP-diacylglycerol: step 2/2.</text>
</comment>
<evidence type="ECO:0000256" key="2">
    <source>
        <dbReference type="SAM" id="Phobius"/>
    </source>
</evidence>
<keyword evidence="1" id="KW-0442">Lipid degradation</keyword>
<keyword evidence="1" id="KW-0997">Cell inner membrane</keyword>
<feature type="transmembrane region" description="Helical" evidence="2">
    <location>
        <begin position="61"/>
        <end position="82"/>
    </location>
</feature>
<gene>
    <name evidence="4" type="ORF">EBB_23005</name>
</gene>
<feature type="domain" description="YutG/PgpA" evidence="3">
    <location>
        <begin position="27"/>
        <end position="163"/>
    </location>
</feature>
<dbReference type="CDD" id="cd06971">
    <property type="entry name" value="PgpA"/>
    <property type="match status" value="1"/>
</dbReference>
<dbReference type="InterPro" id="IPR036681">
    <property type="entry name" value="PgpA-like_sf"/>
</dbReference>